<organism evidence="11 12">
    <name type="scientific">Babesia bigemina</name>
    <dbReference type="NCBI Taxonomy" id="5866"/>
    <lineage>
        <taxon>Eukaryota</taxon>
        <taxon>Sar</taxon>
        <taxon>Alveolata</taxon>
        <taxon>Apicomplexa</taxon>
        <taxon>Aconoidasida</taxon>
        <taxon>Piroplasmida</taxon>
        <taxon>Babesiidae</taxon>
        <taxon>Babesia</taxon>
    </lineage>
</organism>
<dbReference type="Pfam" id="PF22099">
    <property type="entry name" value="MRS2-like"/>
    <property type="match status" value="1"/>
</dbReference>
<protein>
    <recommendedName>
        <fullName evidence="9">Magnesium transporter</fullName>
    </recommendedName>
</protein>
<comment type="subcellular location">
    <subcellularLocation>
        <location evidence="1">Membrane</location>
        <topology evidence="1">Multi-pass membrane protein</topology>
    </subcellularLocation>
    <subcellularLocation>
        <location evidence="9">Mitochondrion inner membrane</location>
        <topology evidence="9">Multi-pass membrane protein</topology>
    </subcellularLocation>
</comment>
<dbReference type="InterPro" id="IPR039204">
    <property type="entry name" value="MRS2-like"/>
</dbReference>
<dbReference type="EMBL" id="LK391711">
    <property type="protein sequence ID" value="CDR98035.1"/>
    <property type="molecule type" value="Genomic_DNA"/>
</dbReference>
<reference evidence="12" key="1">
    <citation type="journal article" date="2014" name="Nucleic Acids Res.">
        <title>The evolutionary dynamics of variant antigen genes in Babesia reveal a history of genomic innovation underlying host-parasite interaction.</title>
        <authorList>
            <person name="Jackson A.P."/>
            <person name="Otto T.D."/>
            <person name="Darby A."/>
            <person name="Ramaprasad A."/>
            <person name="Xia D."/>
            <person name="Echaide I.E."/>
            <person name="Farber M."/>
            <person name="Gahlot S."/>
            <person name="Gamble J."/>
            <person name="Gupta D."/>
            <person name="Gupta Y."/>
            <person name="Jackson L."/>
            <person name="Malandrin L."/>
            <person name="Malas T.B."/>
            <person name="Moussa E."/>
            <person name="Nair M."/>
            <person name="Reid A.J."/>
            <person name="Sanders M."/>
            <person name="Sharma J."/>
            <person name="Tracey A."/>
            <person name="Quail M.A."/>
            <person name="Weir W."/>
            <person name="Wastling J.M."/>
            <person name="Hall N."/>
            <person name="Willadsen P."/>
            <person name="Lingelbach K."/>
            <person name="Shiels B."/>
            <person name="Tait A."/>
            <person name="Berriman M."/>
            <person name="Allred D.R."/>
            <person name="Pain A."/>
        </authorList>
    </citation>
    <scope>NUCLEOTIDE SEQUENCE [LARGE SCALE GENOMIC DNA]</scope>
    <source>
        <strain evidence="12">Bond</strain>
    </source>
</reference>
<comment type="similarity">
    <text evidence="9">Belongs to the CorA metal ion transporter (MIT) (TC 1.A.35) family.</text>
</comment>
<dbReference type="KEGG" id="bbig:BBBOND_0405190"/>
<sequence length="376" mass="42687">MVALRGVPLASSALLHAPVLNSKHLVIEIRHGEMCMNEFTCQQLLSRVKENCRVSDIQPNGLITYRDCKQLLSDTDYIANIDTRFECILVRLYPVSAIVLHDSVLVIANGNMNLDDFLRSLCSITREYHNNEHSSRSPPTHGGRGSDDVDASADSALPFEVKILECCYMASLNNLEGDMAAIEEKFRVVEQMVHEKRRYQEINMILHHLKQPVVNMSEILKGFTDMMDEYLNDEDSMKLLEFESHMLFYGPETLRTGFEDRTVNRDLENLMEYFDQEVDQMARRSRTLGTSLNELEKHITVALAIKRNEMMRIELICSVLSTAFGAGACLTGLFGMNVVNSFEESHAAFIVISVIALLIMCIAVLGMKILIYRHRV</sequence>
<evidence type="ECO:0000313" key="12">
    <source>
        <dbReference type="Proteomes" id="UP000033188"/>
    </source>
</evidence>
<keyword evidence="5" id="KW-0809">Transit peptide</keyword>
<accession>A0A061DEX4</accession>
<dbReference type="GeneID" id="24566576"/>
<keyword evidence="7 9" id="KW-0406">Ion transport</keyword>
<keyword evidence="12" id="KW-1185">Reference proteome</keyword>
<evidence type="ECO:0000256" key="9">
    <source>
        <dbReference type="RuleBase" id="RU366042"/>
    </source>
</evidence>
<proteinExistence type="inferred from homology"/>
<dbReference type="OrthoDB" id="10251508at2759"/>
<dbReference type="AlphaFoldDB" id="A0A061DEX4"/>
<dbReference type="Gene3D" id="1.20.58.340">
    <property type="entry name" value="Magnesium transport protein CorA, transmembrane region"/>
    <property type="match status" value="1"/>
</dbReference>
<evidence type="ECO:0000256" key="6">
    <source>
        <dbReference type="ARBA" id="ARBA00022989"/>
    </source>
</evidence>
<dbReference type="GO" id="GO:0015095">
    <property type="term" value="F:magnesium ion transmembrane transporter activity"/>
    <property type="evidence" value="ECO:0007669"/>
    <property type="project" value="TreeGrafter"/>
</dbReference>
<evidence type="ECO:0000256" key="5">
    <source>
        <dbReference type="ARBA" id="ARBA00022946"/>
    </source>
</evidence>
<keyword evidence="9" id="KW-0999">Mitochondrion inner membrane</keyword>
<evidence type="ECO:0000313" key="11">
    <source>
        <dbReference type="EMBL" id="CDR98035.1"/>
    </source>
</evidence>
<dbReference type="OMA" id="CDENIKV"/>
<dbReference type="Proteomes" id="UP000033188">
    <property type="component" value="Chromosome 5"/>
</dbReference>
<feature type="transmembrane region" description="Helical" evidence="9">
    <location>
        <begin position="315"/>
        <end position="335"/>
    </location>
</feature>
<keyword evidence="6 9" id="KW-1133">Transmembrane helix</keyword>
<dbReference type="PANTHER" id="PTHR13890">
    <property type="entry name" value="RNA SPLICING PROTEIN MRS2, MITOCHONDRIAL"/>
    <property type="match status" value="1"/>
</dbReference>
<evidence type="ECO:0000256" key="4">
    <source>
        <dbReference type="ARBA" id="ARBA00022842"/>
    </source>
</evidence>
<dbReference type="STRING" id="5866.A0A061DEX4"/>
<evidence type="ECO:0000256" key="1">
    <source>
        <dbReference type="ARBA" id="ARBA00004141"/>
    </source>
</evidence>
<dbReference type="RefSeq" id="XP_012770221.1">
    <property type="nucleotide sequence ID" value="XM_012914767.1"/>
</dbReference>
<evidence type="ECO:0000256" key="10">
    <source>
        <dbReference type="SAM" id="MobiDB-lite"/>
    </source>
</evidence>
<evidence type="ECO:0000256" key="3">
    <source>
        <dbReference type="ARBA" id="ARBA00022692"/>
    </source>
</evidence>
<dbReference type="PANTHER" id="PTHR13890:SF0">
    <property type="entry name" value="MAGNESIUM TRANSPORTER MRS2 HOMOLOG, MITOCHONDRIAL"/>
    <property type="match status" value="1"/>
</dbReference>
<keyword evidence="9" id="KW-0496">Mitochondrion</keyword>
<gene>
    <name evidence="11" type="ORF">BBBOND_0405190</name>
</gene>
<name>A0A061DEX4_BABBI</name>
<feature type="region of interest" description="Disordered" evidence="10">
    <location>
        <begin position="129"/>
        <end position="151"/>
    </location>
</feature>
<keyword evidence="3 9" id="KW-0812">Transmembrane</keyword>
<dbReference type="VEuPathDB" id="PiroplasmaDB:BBBOND_0405190"/>
<keyword evidence="2 9" id="KW-0813">Transport</keyword>
<dbReference type="CDD" id="cd12823">
    <property type="entry name" value="Mrs2_Mfm1p-like"/>
    <property type="match status" value="1"/>
</dbReference>
<evidence type="ECO:0000256" key="2">
    <source>
        <dbReference type="ARBA" id="ARBA00022448"/>
    </source>
</evidence>
<keyword evidence="4 9" id="KW-0460">Magnesium</keyword>
<feature type="transmembrane region" description="Helical" evidence="9">
    <location>
        <begin position="347"/>
        <end position="371"/>
    </location>
</feature>
<dbReference type="GO" id="GO:0005743">
    <property type="term" value="C:mitochondrial inner membrane"/>
    <property type="evidence" value="ECO:0007669"/>
    <property type="project" value="UniProtKB-SubCell"/>
</dbReference>
<evidence type="ECO:0000256" key="8">
    <source>
        <dbReference type="ARBA" id="ARBA00023136"/>
    </source>
</evidence>
<evidence type="ECO:0000256" key="7">
    <source>
        <dbReference type="ARBA" id="ARBA00023065"/>
    </source>
</evidence>
<keyword evidence="8 9" id="KW-0472">Membrane</keyword>